<evidence type="ECO:0000313" key="2">
    <source>
        <dbReference type="Proteomes" id="UP000007467"/>
    </source>
</evidence>
<dbReference type="KEGG" id="hes:HPSA_06710"/>
<sequence>MPPTLLKNELKTTKTLFLINKAYFKKLQKR</sequence>
<reference evidence="2" key="1">
    <citation type="submission" date="2010-11" db="EMBL/GenBank/DDBJ databases">
        <title>Genome sequence of Helicobacter pylori strain SouthAfrica7.</title>
        <authorList>
            <person name="Kersulyte D."/>
            <person name="Segal I."/>
            <person name="Mistry R."/>
            <person name="Berg D.E."/>
        </authorList>
    </citation>
    <scope>NUCLEOTIDE SEQUENCE [LARGE SCALE GENOMIC DNA]</scope>
    <source>
        <strain evidence="2">SouthAfrica7</strain>
    </source>
</reference>
<dbReference type="AlphaFoldDB" id="E8QTL1"/>
<dbReference type="EMBL" id="CP002336">
    <property type="protein sequence ID" value="ADU85304.1"/>
    <property type="molecule type" value="Genomic_DNA"/>
</dbReference>
<accession>E8QTL1</accession>
<name>E8QTL1_HELPW</name>
<proteinExistence type="predicted"/>
<gene>
    <name evidence="1" type="ordered locus">HPSA_06710</name>
</gene>
<organism evidence="1 2">
    <name type="scientific">Helicobacter pylori (strain SouthAfrica7)</name>
    <dbReference type="NCBI Taxonomy" id="907239"/>
    <lineage>
        <taxon>Bacteria</taxon>
        <taxon>Pseudomonadati</taxon>
        <taxon>Campylobacterota</taxon>
        <taxon>Epsilonproteobacteria</taxon>
        <taxon>Campylobacterales</taxon>
        <taxon>Helicobacteraceae</taxon>
        <taxon>Helicobacter</taxon>
    </lineage>
</organism>
<protein>
    <submittedName>
        <fullName evidence="1">Uncharacterized protein</fullName>
    </submittedName>
</protein>
<dbReference type="Proteomes" id="UP000007467">
    <property type="component" value="Chromosome"/>
</dbReference>
<evidence type="ECO:0000313" key="1">
    <source>
        <dbReference type="EMBL" id="ADU85304.1"/>
    </source>
</evidence>
<reference evidence="1 2" key="2">
    <citation type="journal article" date="2013" name="Genome Announc.">
        <title>Genome Sequences of Three hpAfrica2 Strains of Helicobacter pylori.</title>
        <authorList>
            <person name="Duncan S.S."/>
            <person name="Bertoli M.T."/>
            <person name="Kersulyte D."/>
            <person name="Valk P.L."/>
            <person name="Tamma S."/>
            <person name="Segal I."/>
            <person name="McClain M.S."/>
            <person name="Cover T.L."/>
            <person name="Berg D.E."/>
        </authorList>
    </citation>
    <scope>NUCLEOTIDE SEQUENCE [LARGE SCALE GENOMIC DNA]</scope>
    <source>
        <strain evidence="1 2">SouthAfrica7</strain>
    </source>
</reference>
<dbReference type="HOGENOM" id="CLU_3403947_0_0_7"/>